<dbReference type="AlphaFoldDB" id="A0A0W0F7G5"/>
<reference evidence="2 3" key="1">
    <citation type="submission" date="2015-12" db="EMBL/GenBank/DDBJ databases">
        <title>Draft genome sequence of Moniliophthora roreri, the causal agent of frosty pod rot of cacao.</title>
        <authorList>
            <person name="Aime M.C."/>
            <person name="Diaz-Valderrama J.R."/>
            <person name="Kijpornyongpan T."/>
            <person name="Phillips-Mora W."/>
        </authorList>
    </citation>
    <scope>NUCLEOTIDE SEQUENCE [LARGE SCALE GENOMIC DNA]</scope>
    <source>
        <strain evidence="2 3">MCA 2952</strain>
    </source>
</reference>
<evidence type="ECO:0000313" key="3">
    <source>
        <dbReference type="Proteomes" id="UP000054988"/>
    </source>
</evidence>
<comment type="caution">
    <text evidence="2">The sequence shown here is derived from an EMBL/GenBank/DDBJ whole genome shotgun (WGS) entry which is preliminary data.</text>
</comment>
<feature type="region of interest" description="Disordered" evidence="1">
    <location>
        <begin position="115"/>
        <end position="168"/>
    </location>
</feature>
<dbReference type="EMBL" id="LATX01002242">
    <property type="protein sequence ID" value="KTB32279.1"/>
    <property type="molecule type" value="Genomic_DNA"/>
</dbReference>
<sequence>MSSRQVAHPRRYLKAYQESSEELTQDELIKRALKPTSPCSNETQMPKPLSTLPSDRWVGPWWGGRDAYRPPDPFDLLCSPEEWVEMYAAQEEDETATLVGSPVFGTEKSMILDYKPKSKKKQKAKLAAKSSSKEARIQRALATGTVDPREVEGELPDENCGMASRKMA</sequence>
<gene>
    <name evidence="2" type="ORF">WG66_15129</name>
</gene>
<protein>
    <submittedName>
        <fullName evidence="2">Uncharacterized protein</fullName>
    </submittedName>
</protein>
<evidence type="ECO:0000313" key="2">
    <source>
        <dbReference type="EMBL" id="KTB32279.1"/>
    </source>
</evidence>
<feature type="compositionally biased region" description="Basic residues" evidence="1">
    <location>
        <begin position="117"/>
        <end position="126"/>
    </location>
</feature>
<proteinExistence type="predicted"/>
<dbReference type="Proteomes" id="UP000054988">
    <property type="component" value="Unassembled WGS sequence"/>
</dbReference>
<evidence type="ECO:0000256" key="1">
    <source>
        <dbReference type="SAM" id="MobiDB-lite"/>
    </source>
</evidence>
<organism evidence="2 3">
    <name type="scientific">Moniliophthora roreri</name>
    <name type="common">Frosty pod rot fungus</name>
    <name type="synonym">Monilia roreri</name>
    <dbReference type="NCBI Taxonomy" id="221103"/>
    <lineage>
        <taxon>Eukaryota</taxon>
        <taxon>Fungi</taxon>
        <taxon>Dikarya</taxon>
        <taxon>Basidiomycota</taxon>
        <taxon>Agaricomycotina</taxon>
        <taxon>Agaricomycetes</taxon>
        <taxon>Agaricomycetidae</taxon>
        <taxon>Agaricales</taxon>
        <taxon>Marasmiineae</taxon>
        <taxon>Marasmiaceae</taxon>
        <taxon>Moniliophthora</taxon>
    </lineage>
</organism>
<accession>A0A0W0F7G5</accession>
<name>A0A0W0F7G5_MONRR</name>